<reference evidence="2 3" key="1">
    <citation type="submission" date="2019-04" db="EMBL/GenBank/DDBJ databases">
        <title>Phreatobacter aquaticus sp. nov.</title>
        <authorList>
            <person name="Choi A."/>
        </authorList>
    </citation>
    <scope>NUCLEOTIDE SEQUENCE [LARGE SCALE GENOMIC DNA]</scope>
    <source>
        <strain evidence="2 3">KCTC 52518</strain>
    </source>
</reference>
<dbReference type="PANTHER" id="PTHR43844">
    <property type="entry name" value="METHIONINE SYNTHASE"/>
    <property type="match status" value="1"/>
</dbReference>
<dbReference type="OrthoDB" id="6430685at2"/>
<evidence type="ECO:0000313" key="2">
    <source>
        <dbReference type="EMBL" id="QCI66209.1"/>
    </source>
</evidence>
<name>A0A4D7AY57_9HYPH</name>
<dbReference type="Gene3D" id="3.20.20.210">
    <property type="match status" value="1"/>
</dbReference>
<dbReference type="InterPro" id="IPR038071">
    <property type="entry name" value="UROD/MetE-like_sf"/>
</dbReference>
<sequence length="381" mass="41763">MTAIAALRQARVDQVGSFLRPEDLKAAFLRHARGQLSRDELVAAQDQAIAGSLARQEAHGLPFVTDGEFRRLNWQVSFSDVSGWDLWSGSWAQFLKSPDNLGQDEHHNAKGADAVLSFRTPATSRLKLERSFPLTELEFVRKTTKTPAKVTLMGPDRVCQMCDIEGSAPHYADADGFLADVVAIQKAMVTGLVDAGAAYVQIDEPSFTGYVDPATLERMAAHGEDPLANLRRAIEADNQVIAGLAGRAVFGLHICRGNRASMWHREGKYDAIAEAVFGGLNYDRLLLEYDTERAGGFEPLRFVAKGTVAVLGLITTKTGKVETVDELRRRLDEAARYIDLDQVALSPQCGFASGIGGNALSEAEQWRKIDVMMETARRVWG</sequence>
<accession>A0A4D7AY57</accession>
<evidence type="ECO:0000259" key="1">
    <source>
        <dbReference type="Pfam" id="PF01717"/>
    </source>
</evidence>
<gene>
    <name evidence="2" type="ORF">E8M01_19520</name>
</gene>
<dbReference type="GO" id="GO:0008270">
    <property type="term" value="F:zinc ion binding"/>
    <property type="evidence" value="ECO:0007669"/>
    <property type="project" value="InterPro"/>
</dbReference>
<dbReference type="AlphaFoldDB" id="A0A4D7AY57"/>
<dbReference type="KEGG" id="pstg:E8M01_19520"/>
<dbReference type="SUPFAM" id="SSF51726">
    <property type="entry name" value="UROD/MetE-like"/>
    <property type="match status" value="1"/>
</dbReference>
<dbReference type="GO" id="GO:0009086">
    <property type="term" value="P:methionine biosynthetic process"/>
    <property type="evidence" value="ECO:0007669"/>
    <property type="project" value="InterPro"/>
</dbReference>
<organism evidence="2 3">
    <name type="scientific">Phreatobacter stygius</name>
    <dbReference type="NCBI Taxonomy" id="1940610"/>
    <lineage>
        <taxon>Bacteria</taxon>
        <taxon>Pseudomonadati</taxon>
        <taxon>Pseudomonadota</taxon>
        <taxon>Alphaproteobacteria</taxon>
        <taxon>Hyphomicrobiales</taxon>
        <taxon>Phreatobacteraceae</taxon>
        <taxon>Phreatobacter</taxon>
    </lineage>
</organism>
<dbReference type="Proteomes" id="UP000298781">
    <property type="component" value="Chromosome"/>
</dbReference>
<feature type="domain" description="Cobalamin-independent methionine synthase MetE C-terminal/archaeal" evidence="1">
    <location>
        <begin position="143"/>
        <end position="353"/>
    </location>
</feature>
<dbReference type="EMBL" id="CP039690">
    <property type="protein sequence ID" value="QCI66209.1"/>
    <property type="molecule type" value="Genomic_DNA"/>
</dbReference>
<dbReference type="RefSeq" id="WP_136961653.1">
    <property type="nucleotide sequence ID" value="NZ_CP039690.1"/>
</dbReference>
<proteinExistence type="predicted"/>
<dbReference type="GO" id="GO:0003871">
    <property type="term" value="F:5-methyltetrahydropteroyltriglutamate-homocysteine S-methyltransferase activity"/>
    <property type="evidence" value="ECO:0007669"/>
    <property type="project" value="InterPro"/>
</dbReference>
<protein>
    <recommendedName>
        <fullName evidence="1">Cobalamin-independent methionine synthase MetE C-terminal/archaeal domain-containing protein</fullName>
    </recommendedName>
</protein>
<evidence type="ECO:0000313" key="3">
    <source>
        <dbReference type="Proteomes" id="UP000298781"/>
    </source>
</evidence>
<dbReference type="PANTHER" id="PTHR43844:SF1">
    <property type="entry name" value="METHIONINE SYNTHASE"/>
    <property type="match status" value="1"/>
</dbReference>
<keyword evidence="3" id="KW-1185">Reference proteome</keyword>
<dbReference type="CDD" id="cd03311">
    <property type="entry name" value="CIMS_C_terminal_like"/>
    <property type="match status" value="1"/>
</dbReference>
<dbReference type="InterPro" id="IPR002629">
    <property type="entry name" value="Met_Synth_C/arc"/>
</dbReference>
<dbReference type="Pfam" id="PF01717">
    <property type="entry name" value="Meth_synt_2"/>
    <property type="match status" value="1"/>
</dbReference>